<feature type="coiled-coil region" evidence="1">
    <location>
        <begin position="880"/>
        <end position="907"/>
    </location>
</feature>
<keyword evidence="5" id="KW-1185">Reference proteome</keyword>
<dbReference type="Pfam" id="PF13086">
    <property type="entry name" value="AAA_11"/>
    <property type="match status" value="1"/>
</dbReference>
<dbReference type="InterPro" id="IPR027417">
    <property type="entry name" value="P-loop_NTPase"/>
</dbReference>
<dbReference type="InterPro" id="IPR047187">
    <property type="entry name" value="SF1_C_Upf1"/>
</dbReference>
<dbReference type="EMBL" id="JARBDR010000813">
    <property type="protein sequence ID" value="KAJ8306093.1"/>
    <property type="molecule type" value="Genomic_DNA"/>
</dbReference>
<keyword evidence="1" id="KW-0175">Coiled coil</keyword>
<comment type="caution">
    <text evidence="4">The sequence shown here is derived from an EMBL/GenBank/DDBJ whole genome shotgun (WGS) entry which is preliminary data.</text>
</comment>
<reference evidence="4 5" key="1">
    <citation type="submission" date="2022-12" db="EMBL/GenBank/DDBJ databases">
        <title>Chromosome-level genome of Tegillarca granosa.</title>
        <authorList>
            <person name="Kim J."/>
        </authorList>
    </citation>
    <scope>NUCLEOTIDE SEQUENCE [LARGE SCALE GENOMIC DNA]</scope>
    <source>
        <strain evidence="4">Teg-2019</strain>
        <tissue evidence="4">Adductor muscle</tissue>
    </source>
</reference>
<feature type="domain" description="RNB" evidence="3">
    <location>
        <begin position="367"/>
        <end position="727"/>
    </location>
</feature>
<protein>
    <recommendedName>
        <fullName evidence="3">RNB domain-containing protein</fullName>
    </recommendedName>
</protein>
<dbReference type="Proteomes" id="UP001217089">
    <property type="component" value="Unassembled WGS sequence"/>
</dbReference>
<dbReference type="Gene3D" id="3.40.50.300">
    <property type="entry name" value="P-loop containing nucleotide triphosphate hydrolases"/>
    <property type="match status" value="2"/>
</dbReference>
<dbReference type="PANTHER" id="PTHR23355:SF9">
    <property type="entry name" value="DIS3-LIKE EXONUCLEASE 2"/>
    <property type="match status" value="1"/>
</dbReference>
<dbReference type="InterPro" id="IPR050180">
    <property type="entry name" value="RNR_Ribonuclease"/>
</dbReference>
<proteinExistence type="predicted"/>
<organism evidence="4 5">
    <name type="scientific">Tegillarca granosa</name>
    <name type="common">Malaysian cockle</name>
    <name type="synonym">Anadara granosa</name>
    <dbReference type="NCBI Taxonomy" id="220873"/>
    <lineage>
        <taxon>Eukaryota</taxon>
        <taxon>Metazoa</taxon>
        <taxon>Spiralia</taxon>
        <taxon>Lophotrochozoa</taxon>
        <taxon>Mollusca</taxon>
        <taxon>Bivalvia</taxon>
        <taxon>Autobranchia</taxon>
        <taxon>Pteriomorphia</taxon>
        <taxon>Arcoida</taxon>
        <taxon>Arcoidea</taxon>
        <taxon>Arcidae</taxon>
        <taxon>Tegillarca</taxon>
    </lineage>
</organism>
<dbReference type="PROSITE" id="PS01175">
    <property type="entry name" value="RIBONUCLEASE_II"/>
    <property type="match status" value="1"/>
</dbReference>
<dbReference type="SUPFAM" id="SSF50249">
    <property type="entry name" value="Nucleic acid-binding proteins"/>
    <property type="match status" value="2"/>
</dbReference>
<gene>
    <name evidence="4" type="ORF">KUTeg_016638</name>
</gene>
<feature type="compositionally biased region" description="Acidic residues" evidence="2">
    <location>
        <begin position="33"/>
        <end position="52"/>
    </location>
</feature>
<accession>A0ABQ9ELF7</accession>
<dbReference type="InterPro" id="IPR041679">
    <property type="entry name" value="DNA2/NAM7-like_C"/>
</dbReference>
<feature type="region of interest" description="Disordered" evidence="2">
    <location>
        <begin position="20"/>
        <end position="76"/>
    </location>
</feature>
<dbReference type="Pfam" id="PF25049">
    <property type="entry name" value="OB_HELZ2"/>
    <property type="match status" value="1"/>
</dbReference>
<dbReference type="SMART" id="SM00955">
    <property type="entry name" value="RNB"/>
    <property type="match status" value="1"/>
</dbReference>
<dbReference type="InterPro" id="IPR001900">
    <property type="entry name" value="RNase_II/R"/>
</dbReference>
<evidence type="ECO:0000313" key="5">
    <source>
        <dbReference type="Proteomes" id="UP001217089"/>
    </source>
</evidence>
<dbReference type="InterPro" id="IPR056787">
    <property type="entry name" value="OB_HELZ2"/>
</dbReference>
<feature type="coiled-coil region" evidence="1">
    <location>
        <begin position="346"/>
        <end position="373"/>
    </location>
</feature>
<dbReference type="CDD" id="cd18808">
    <property type="entry name" value="SF1_C_Upf1"/>
    <property type="match status" value="1"/>
</dbReference>
<name>A0ABQ9ELF7_TEGGR</name>
<sequence length="1715" mass="197053">MGENANDIVKVAVTSCTETIPQCKNGSNLPDDPLFDNEDSDEWADSSDDEQFQSDVPFKPKNNHCGESNTDEVNERNQEETETLYETDVLPVELVLSERYLSQFPGYKFSDLSEFNDDKLFLCTRDPKRYKRCLLEIEHSHLATCKTLDSSDSVKEIKICGRSKCGTCFSDDEVIVEILRGAPKNAKTKKSKTNFSSEVDDNTIYGKVVGLLKRNRHQNIRHPVFMCTIDETEGHLMKPLCKTIPKIHVLNSNVLKNHFEKRRHKVEIFTHNSDKGELILDKYFDIDPAHRNKYIFVVSYLFWKSKSMYPRGAVLNVLHTEDDIAAGLKVVALQNNVPRCYTQSAIDAVEDLVESIEGKERNLEENREDLTDSISVFTIDPQNAKDLDDGLSVETIDRNHFKIGVHIADVTMFVQKDDNIDKEAYVRATTYYPGQGFNPHHMIPQALSTRIFSLLPNERRLALSVFFKITKDGKIVEKPEIKKTVVKSCKKFSYAEVQDIILGKNAFNSKLDLDIKCLYQVTLGLRKSRLKEAMFALTVESFVDDHNSVLNSLQAHWLVEEMMVLTNETVAKYILEIFPESTMLRCQDSPPEETINKWLESYPFIAHTILHLQSQTETISIHNLPNMRYTSLLPLQKWVWESLVENVEQNNIATAVQLLAKDELHPEQALAYEEWICFQDTADYRRSNATRNGHFSLRSDSYVHFTSPIRRFPDLVTHRLLHAALNGASSPYSQDEIDCICDQINIKFNFAKRYHKNIRMLTLAHKLKNDPQILHGFVQDISDQNFLLHFPGLRFISKSQRQINFNSFNVVSTPVIEIETNAYRQKETAKLKCAKIKMQKRLYRYTGFPKRLKQNMTGSNIIDPNQRSIVLRCKDFIPLMQNLFDRNTSLQDQIKEIKDEVNHEMCKSYLYPKVKHQTDVTSEVSNGLIIKHHCEFEFSFHIAQVVAVQMSAEMRLGLLVPKPQMVIMTNDVKCCLMHTEDPVKTLATTAVKFTSSFYHSLIDYIDTWIPLMEMESAKQAATNGDSVTINGISIKFIGRDGKFSHKKSFFTHRDIEFDVPLTFLKQIGQKANPEKDEDNLHETTNKGYIKVSSSDFVCITISRNVSSAPEEQKLWIGHGSITKLRKRREPVIRNATDEYENNSVQMIDVVFKLHLDAPKPPDYINQNSKTCCIEILRKLPFQRRTESLVKLLKDASPLAQAIALGTDIPKLGTGKTYTGIKIVYLFTEINRQLSNEAGKKQIVFCGPSNKSVDLVARWMKYKLGDHAPKFIRVYGSSFEELDFPIPGKASVQLRRRQNHEIDKDLLHYGAVLHFAIREKGKAFADQLKAYDEKFKKLLHKSKNKNQNKEEETVNDENELLKMKDVKQYLKILNEAKTEELKCYDVIFCTTSVVVNPNFLRMVSGRINQCIIDECGMCTEPETLAPIIATAAKQVVLIGDHKQLRPVITCREAAELGLEKSLFERYAKMGKHFLTMLVCQYRMNPHICFFPSMMFYDGKLTTQKSRSWEDKSPFNFWKICQGKAADPQRRHIPHLFCHIEGEEESLLVSTEDGNEQSKSNMAEVEHMVKIYRYLTAIEGVKPRNINVISQYNAQCNKLRQAFKERKIDNVLVNTVFSSQGGEWDYVLFSTVRSLPKILIEPQPSIGWCKQNLGFIMDENQINVALTRARKGLIIIGKLTVILSLLLVCKNINHLFRKQMQPRTPNNRNKNEEKVHA</sequence>
<dbReference type="InterPro" id="IPR022966">
    <property type="entry name" value="RNase_II/R_CS"/>
</dbReference>
<dbReference type="PANTHER" id="PTHR23355">
    <property type="entry name" value="RIBONUCLEASE"/>
    <property type="match status" value="1"/>
</dbReference>
<dbReference type="Pfam" id="PF00773">
    <property type="entry name" value="RNB"/>
    <property type="match status" value="1"/>
</dbReference>
<evidence type="ECO:0000259" key="3">
    <source>
        <dbReference type="SMART" id="SM00955"/>
    </source>
</evidence>
<dbReference type="InterPro" id="IPR041677">
    <property type="entry name" value="DNA2/NAM7_AAA_11"/>
</dbReference>
<evidence type="ECO:0000313" key="4">
    <source>
        <dbReference type="EMBL" id="KAJ8306093.1"/>
    </source>
</evidence>
<evidence type="ECO:0000256" key="1">
    <source>
        <dbReference type="SAM" id="Coils"/>
    </source>
</evidence>
<dbReference type="Pfam" id="PF13087">
    <property type="entry name" value="AAA_12"/>
    <property type="match status" value="1"/>
</dbReference>
<dbReference type="SUPFAM" id="SSF52540">
    <property type="entry name" value="P-loop containing nucleoside triphosphate hydrolases"/>
    <property type="match status" value="1"/>
</dbReference>
<dbReference type="InterPro" id="IPR012340">
    <property type="entry name" value="NA-bd_OB-fold"/>
</dbReference>
<evidence type="ECO:0000256" key="2">
    <source>
        <dbReference type="SAM" id="MobiDB-lite"/>
    </source>
</evidence>